<keyword evidence="2" id="KW-0732">Signal</keyword>
<sequence>MGQASRVALYVALALLCVKAEQVEISADSFFADENKQVTEFKGNVHIKKGSYDELRATKVDVHFDKNRQPIKYIATGNAKFKIFMREKHYEGSGEVLTYEPVQQLYTLTTNAFLHEIDTDKRVYGEKIVVNQSTGTYNVNSGEKKPVKFIFQIEDKGDKK</sequence>
<keyword evidence="1" id="KW-0813">Transport</keyword>
<accession>A0ABM8Q0Z6</accession>
<dbReference type="PANTHER" id="PTHR36504">
    <property type="entry name" value="LIPOPOLYSACCHARIDE EXPORT SYSTEM PROTEIN LPTA"/>
    <property type="match status" value="1"/>
</dbReference>
<dbReference type="Proteomes" id="UP000789359">
    <property type="component" value="Unassembled WGS sequence"/>
</dbReference>
<dbReference type="NCBIfam" id="TIGR03002">
    <property type="entry name" value="outer_YhbN_LptA"/>
    <property type="match status" value="1"/>
</dbReference>
<evidence type="ECO:0000313" key="6">
    <source>
        <dbReference type="Proteomes" id="UP000789359"/>
    </source>
</evidence>
<gene>
    <name evidence="5" type="primary">lptA</name>
    <name evidence="5" type="ORF">LMG8286_00270</name>
</gene>
<dbReference type="InterPro" id="IPR005653">
    <property type="entry name" value="OstA-like_N"/>
</dbReference>
<evidence type="ECO:0000256" key="1">
    <source>
        <dbReference type="ARBA" id="ARBA00022448"/>
    </source>
</evidence>
<dbReference type="Pfam" id="PF03968">
    <property type="entry name" value="LptD_N"/>
    <property type="match status" value="1"/>
</dbReference>
<reference evidence="5 6" key="1">
    <citation type="submission" date="2020-11" db="EMBL/GenBank/DDBJ databases">
        <authorList>
            <person name="Peeters C."/>
        </authorList>
    </citation>
    <scope>NUCLEOTIDE SEQUENCE [LARGE SCALE GENOMIC DNA]</scope>
    <source>
        <strain evidence="5 6">LMG 8286</strain>
    </source>
</reference>
<proteinExistence type="predicted"/>
<organism evidence="5 6">
    <name type="scientific">Campylobacter suis</name>
    <dbReference type="NCBI Taxonomy" id="2790657"/>
    <lineage>
        <taxon>Bacteria</taxon>
        <taxon>Pseudomonadati</taxon>
        <taxon>Campylobacterota</taxon>
        <taxon>Epsilonproteobacteria</taxon>
        <taxon>Campylobacterales</taxon>
        <taxon>Campylobacteraceae</taxon>
        <taxon>Campylobacter</taxon>
    </lineage>
</organism>
<dbReference type="EMBL" id="CAJHOE010000001">
    <property type="protein sequence ID" value="CAD7286437.1"/>
    <property type="molecule type" value="Genomic_DNA"/>
</dbReference>
<dbReference type="PANTHER" id="PTHR36504:SF1">
    <property type="entry name" value="LIPOPOLYSACCHARIDE EXPORT SYSTEM PROTEIN LPTA"/>
    <property type="match status" value="1"/>
</dbReference>
<comment type="caution">
    <text evidence="5">The sequence shown here is derived from an EMBL/GenBank/DDBJ whole genome shotgun (WGS) entry which is preliminary data.</text>
</comment>
<protein>
    <submittedName>
        <fullName evidence="5">Lipopolysaccharide export system protein LptA</fullName>
    </submittedName>
</protein>
<dbReference type="InterPro" id="IPR014340">
    <property type="entry name" value="LptA"/>
</dbReference>
<evidence type="ECO:0000259" key="4">
    <source>
        <dbReference type="Pfam" id="PF03968"/>
    </source>
</evidence>
<keyword evidence="3" id="KW-0574">Periplasm</keyword>
<dbReference type="Gene3D" id="2.60.450.10">
    <property type="entry name" value="Lipopolysaccharide (LPS) transport protein A like domain"/>
    <property type="match status" value="1"/>
</dbReference>
<evidence type="ECO:0000313" key="5">
    <source>
        <dbReference type="EMBL" id="CAD7286437.1"/>
    </source>
</evidence>
<evidence type="ECO:0000256" key="2">
    <source>
        <dbReference type="ARBA" id="ARBA00022729"/>
    </source>
</evidence>
<dbReference type="RefSeq" id="WP_230056072.1">
    <property type="nucleotide sequence ID" value="NZ_CAJHOE010000001.1"/>
</dbReference>
<dbReference type="InterPro" id="IPR052037">
    <property type="entry name" value="LPS_export_LptA"/>
</dbReference>
<feature type="domain" description="Organic solvent tolerance-like N-terminal" evidence="4">
    <location>
        <begin position="24"/>
        <end position="135"/>
    </location>
</feature>
<evidence type="ECO:0000256" key="3">
    <source>
        <dbReference type="ARBA" id="ARBA00022764"/>
    </source>
</evidence>
<name>A0ABM8Q0Z6_9BACT</name>
<keyword evidence="6" id="KW-1185">Reference proteome</keyword>